<evidence type="ECO:0000256" key="6">
    <source>
        <dbReference type="ARBA" id="ARBA00023136"/>
    </source>
</evidence>
<feature type="transmembrane region" description="Helical" evidence="8">
    <location>
        <begin position="178"/>
        <end position="196"/>
    </location>
</feature>
<organism evidence="11 12">
    <name type="scientific">Rudaeicoccus suwonensis</name>
    <dbReference type="NCBI Taxonomy" id="657409"/>
    <lineage>
        <taxon>Bacteria</taxon>
        <taxon>Bacillati</taxon>
        <taxon>Actinomycetota</taxon>
        <taxon>Actinomycetes</taxon>
        <taxon>Micrococcales</taxon>
        <taxon>Dermacoccaceae</taxon>
        <taxon>Rudaeicoccus</taxon>
    </lineage>
</organism>
<feature type="domain" description="SGNH" evidence="10">
    <location>
        <begin position="433"/>
        <end position="636"/>
    </location>
</feature>
<keyword evidence="6 8" id="KW-0472">Membrane</keyword>
<dbReference type="InterPro" id="IPR036514">
    <property type="entry name" value="SGNH_hydro_sf"/>
</dbReference>
<keyword evidence="4 8" id="KW-0812">Transmembrane</keyword>
<feature type="transmembrane region" description="Helical" evidence="8">
    <location>
        <begin position="341"/>
        <end position="363"/>
    </location>
</feature>
<dbReference type="InterPro" id="IPR043968">
    <property type="entry name" value="SGNH"/>
</dbReference>
<feature type="transmembrane region" description="Helical" evidence="8">
    <location>
        <begin position="81"/>
        <end position="99"/>
    </location>
</feature>
<evidence type="ECO:0000256" key="1">
    <source>
        <dbReference type="ARBA" id="ARBA00004651"/>
    </source>
</evidence>
<dbReference type="Pfam" id="PF01757">
    <property type="entry name" value="Acyl_transf_3"/>
    <property type="match status" value="1"/>
</dbReference>
<gene>
    <name evidence="11" type="ORF">BKA23_1439</name>
</gene>
<sequence>MSPRSHRSLPYRPALDGLRAIAVSAVVVYHLNSSWLPGGWLGVDLFFVLSGFLITSLLVTEYQRWGSIYLPGFWFARARRLLPSLVLMLLAVLVVSRFWTIAARRAAVRDDAVSTLFYVANWRLLFSDDDYFANLSLPSPLRHTWSLGIEEQYYWVFPILLALLLTLTHAMRWTARRRLIAGVLLALAAASVWRMWALYVPGTDPSRVYYGTDTRAFELLIGSGAGLLFGAREFTARRPPRAERTVRAGLLPWTGAAGLAVLVVACCLVSQNDTIVFRGGLAVLCVLLVAPIAAAASPQPSMLQSALSWEPLRRLGLISYSLYLWHWPVIVFLTGRLTGNAVIDAVIEVAIAVALAYATWRWVEKPIRTQGFRGLLPRHPRPSMAIATLAIPAVVLGALMLPLGTTPSSAAVADPGTDSSTNVVVKGGHYVAPPGGASVVLAGNSMPYSLAVAYPNGAYPGLTVNTATSLGCDPYPGDQIYGNTPQPPTPACEQWHQRWTQAIVDLKPDLTVYMIPQTFTGDYIVDGKRLTWGTPAYDAFIDRTLTLVRKEALAAGSKRFAVLTLAYHRMPFATVSKGAQNTNNDSRVDHVDQVVQQWAESSGSPVLDLKALLCTGGFHTTIDRIPLYVDGLHFSKQSGAIVWSWLAPQISDIVQGRAPDATTRP</sequence>
<evidence type="ECO:0000256" key="8">
    <source>
        <dbReference type="SAM" id="Phobius"/>
    </source>
</evidence>
<keyword evidence="2" id="KW-1003">Cell membrane</keyword>
<dbReference type="Gene3D" id="3.40.50.1110">
    <property type="entry name" value="SGNH hydrolase"/>
    <property type="match status" value="1"/>
</dbReference>
<dbReference type="PANTHER" id="PTHR23028:SF53">
    <property type="entry name" value="ACYL_TRANSF_3 DOMAIN-CONTAINING PROTEIN"/>
    <property type="match status" value="1"/>
</dbReference>
<keyword evidence="5 8" id="KW-1133">Transmembrane helix</keyword>
<keyword evidence="7" id="KW-0012">Acyltransferase</keyword>
<evidence type="ECO:0000259" key="9">
    <source>
        <dbReference type="Pfam" id="PF01757"/>
    </source>
</evidence>
<protein>
    <submittedName>
        <fullName evidence="11">Peptidoglycan/LPS O-acetylase OafA/YrhL</fullName>
    </submittedName>
</protein>
<keyword evidence="12" id="KW-1185">Reference proteome</keyword>
<evidence type="ECO:0000256" key="4">
    <source>
        <dbReference type="ARBA" id="ARBA00022692"/>
    </source>
</evidence>
<dbReference type="InterPro" id="IPR002656">
    <property type="entry name" value="Acyl_transf_3_dom"/>
</dbReference>
<feature type="transmembrane region" description="Helical" evidence="8">
    <location>
        <begin position="277"/>
        <end position="296"/>
    </location>
</feature>
<feature type="transmembrane region" description="Helical" evidence="8">
    <location>
        <begin position="384"/>
        <end position="403"/>
    </location>
</feature>
<accession>A0A561EAI9</accession>
<reference evidence="11 12" key="1">
    <citation type="submission" date="2019-06" db="EMBL/GenBank/DDBJ databases">
        <title>Sequencing the genomes of 1000 actinobacteria strains.</title>
        <authorList>
            <person name="Klenk H.-P."/>
        </authorList>
    </citation>
    <scope>NUCLEOTIDE SEQUENCE [LARGE SCALE GENOMIC DNA]</scope>
    <source>
        <strain evidence="11 12">DSM 19560</strain>
    </source>
</reference>
<comment type="subcellular location">
    <subcellularLocation>
        <location evidence="1">Cell membrane</location>
        <topology evidence="1">Multi-pass membrane protein</topology>
    </subcellularLocation>
</comment>
<name>A0A561EAI9_9MICO</name>
<feature type="transmembrane region" description="Helical" evidence="8">
    <location>
        <begin position="38"/>
        <end position="60"/>
    </location>
</feature>
<dbReference type="InterPro" id="IPR050879">
    <property type="entry name" value="Acyltransferase_3"/>
</dbReference>
<dbReference type="EMBL" id="VIVQ01000001">
    <property type="protein sequence ID" value="TWE12624.1"/>
    <property type="molecule type" value="Genomic_DNA"/>
</dbReference>
<keyword evidence="3" id="KW-0808">Transferase</keyword>
<feature type="domain" description="Acyltransferase 3" evidence="9">
    <location>
        <begin position="13"/>
        <end position="360"/>
    </location>
</feature>
<evidence type="ECO:0000313" key="12">
    <source>
        <dbReference type="Proteomes" id="UP000318297"/>
    </source>
</evidence>
<proteinExistence type="predicted"/>
<comment type="caution">
    <text evidence="11">The sequence shown here is derived from an EMBL/GenBank/DDBJ whole genome shotgun (WGS) entry which is preliminary data.</text>
</comment>
<evidence type="ECO:0000256" key="2">
    <source>
        <dbReference type="ARBA" id="ARBA00022475"/>
    </source>
</evidence>
<dbReference type="GO" id="GO:0016747">
    <property type="term" value="F:acyltransferase activity, transferring groups other than amino-acyl groups"/>
    <property type="evidence" value="ECO:0007669"/>
    <property type="project" value="InterPro"/>
</dbReference>
<dbReference type="SUPFAM" id="SSF52266">
    <property type="entry name" value="SGNH hydrolase"/>
    <property type="match status" value="1"/>
</dbReference>
<evidence type="ECO:0000259" key="10">
    <source>
        <dbReference type="Pfam" id="PF19040"/>
    </source>
</evidence>
<feature type="transmembrane region" description="Helical" evidence="8">
    <location>
        <begin position="153"/>
        <end position="171"/>
    </location>
</feature>
<evidence type="ECO:0000256" key="3">
    <source>
        <dbReference type="ARBA" id="ARBA00022679"/>
    </source>
</evidence>
<feature type="transmembrane region" description="Helical" evidence="8">
    <location>
        <begin position="250"/>
        <end position="271"/>
    </location>
</feature>
<dbReference type="PANTHER" id="PTHR23028">
    <property type="entry name" value="ACETYLTRANSFERASE"/>
    <property type="match status" value="1"/>
</dbReference>
<evidence type="ECO:0000313" key="11">
    <source>
        <dbReference type="EMBL" id="TWE12624.1"/>
    </source>
</evidence>
<dbReference type="AlphaFoldDB" id="A0A561EAI9"/>
<dbReference type="RefSeq" id="WP_170226407.1">
    <property type="nucleotide sequence ID" value="NZ_VIVQ01000001.1"/>
</dbReference>
<evidence type="ECO:0000256" key="7">
    <source>
        <dbReference type="ARBA" id="ARBA00023315"/>
    </source>
</evidence>
<dbReference type="GO" id="GO:0005886">
    <property type="term" value="C:plasma membrane"/>
    <property type="evidence" value="ECO:0007669"/>
    <property type="project" value="UniProtKB-SubCell"/>
</dbReference>
<dbReference type="GO" id="GO:0009103">
    <property type="term" value="P:lipopolysaccharide biosynthetic process"/>
    <property type="evidence" value="ECO:0007669"/>
    <property type="project" value="TreeGrafter"/>
</dbReference>
<dbReference type="Proteomes" id="UP000318297">
    <property type="component" value="Unassembled WGS sequence"/>
</dbReference>
<dbReference type="Pfam" id="PF19040">
    <property type="entry name" value="SGNH"/>
    <property type="match status" value="1"/>
</dbReference>
<evidence type="ECO:0000256" key="5">
    <source>
        <dbReference type="ARBA" id="ARBA00022989"/>
    </source>
</evidence>